<keyword evidence="3" id="KW-0223">Dioxygenase</keyword>
<evidence type="ECO:0000256" key="1">
    <source>
        <dbReference type="SAM" id="SignalP"/>
    </source>
</evidence>
<dbReference type="AlphaFoldDB" id="A0A840BXW5"/>
<reference evidence="3 4" key="1">
    <citation type="submission" date="2020-08" db="EMBL/GenBank/DDBJ databases">
        <title>Genomic Encyclopedia of Type Strains, Phase IV (KMG-IV): sequencing the most valuable type-strain genomes for metagenomic binning, comparative biology and taxonomic classification.</title>
        <authorList>
            <person name="Goeker M."/>
        </authorList>
    </citation>
    <scope>NUCLEOTIDE SEQUENCE [LARGE SCALE GENOMIC DNA]</scope>
    <source>
        <strain evidence="3 4">DSM 103737</strain>
    </source>
</reference>
<dbReference type="InterPro" id="IPR011051">
    <property type="entry name" value="RmlC_Cupin_sf"/>
</dbReference>
<dbReference type="PANTHER" id="PTHR38599">
    <property type="entry name" value="CUPIN DOMAIN PROTEIN (AFU_ORTHOLOGUE AFUA_3G13620)"/>
    <property type="match status" value="1"/>
</dbReference>
<protein>
    <submittedName>
        <fullName evidence="3">Quercetin dioxygenase-like cupin family protein</fullName>
    </submittedName>
</protein>
<dbReference type="InterPro" id="IPR013096">
    <property type="entry name" value="Cupin_2"/>
</dbReference>
<dbReference type="SUPFAM" id="SSF51182">
    <property type="entry name" value="RmlC-like cupins"/>
    <property type="match status" value="1"/>
</dbReference>
<dbReference type="PANTHER" id="PTHR38599:SF1">
    <property type="entry name" value="CUPIN DOMAIN PROTEIN (AFU_ORTHOLOGUE AFUA_3G13620)"/>
    <property type="match status" value="1"/>
</dbReference>
<evidence type="ECO:0000313" key="3">
    <source>
        <dbReference type="EMBL" id="MBB4018351.1"/>
    </source>
</evidence>
<dbReference type="RefSeq" id="WP_019402312.1">
    <property type="nucleotide sequence ID" value="NZ_JACIEN010000004.1"/>
</dbReference>
<accession>A0A840BXW5</accession>
<dbReference type="Pfam" id="PF07883">
    <property type="entry name" value="Cupin_2"/>
    <property type="match status" value="1"/>
</dbReference>
<dbReference type="GO" id="GO:0051213">
    <property type="term" value="F:dioxygenase activity"/>
    <property type="evidence" value="ECO:0007669"/>
    <property type="project" value="UniProtKB-KW"/>
</dbReference>
<feature type="chain" id="PRO_5032828632" evidence="1">
    <location>
        <begin position="26"/>
        <end position="147"/>
    </location>
</feature>
<evidence type="ECO:0000259" key="2">
    <source>
        <dbReference type="Pfam" id="PF07883"/>
    </source>
</evidence>
<dbReference type="EMBL" id="JACIEN010000004">
    <property type="protein sequence ID" value="MBB4018351.1"/>
    <property type="molecule type" value="Genomic_DNA"/>
</dbReference>
<feature type="signal peptide" evidence="1">
    <location>
        <begin position="1"/>
        <end position="25"/>
    </location>
</feature>
<dbReference type="CDD" id="cd02236">
    <property type="entry name" value="cupin_CV2614-like"/>
    <property type="match status" value="1"/>
</dbReference>
<name>A0A840BXW5_9HYPH</name>
<gene>
    <name evidence="3" type="ORF">GGR16_003398</name>
</gene>
<comment type="caution">
    <text evidence="3">The sequence shown here is derived from an EMBL/GenBank/DDBJ whole genome shotgun (WGS) entry which is preliminary data.</text>
</comment>
<dbReference type="InterPro" id="IPR014710">
    <property type="entry name" value="RmlC-like_jellyroll"/>
</dbReference>
<keyword evidence="1" id="KW-0732">Signal</keyword>
<proteinExistence type="predicted"/>
<organism evidence="3 4">
    <name type="scientific">Chelatococcus caeni</name>
    <dbReference type="NCBI Taxonomy" id="1348468"/>
    <lineage>
        <taxon>Bacteria</taxon>
        <taxon>Pseudomonadati</taxon>
        <taxon>Pseudomonadota</taxon>
        <taxon>Alphaproteobacteria</taxon>
        <taxon>Hyphomicrobiales</taxon>
        <taxon>Chelatococcaceae</taxon>
        <taxon>Chelatococcus</taxon>
    </lineage>
</organism>
<dbReference type="Proteomes" id="UP000577362">
    <property type="component" value="Unassembled WGS sequence"/>
</dbReference>
<sequence>MRESIIRSLFIATAMGLALPVPVSAQDDALPAGFTAEPLIKTGVTRDEEPIVYPTGKPEIISVIGTLDKDGRTALHEHPVPVYVYVMDGEIELKSEGGNPQRYKAGEAFIEAQNRKHQAFNVADGPSKILVVFVGEEGKPTTVTATK</sequence>
<feature type="domain" description="Cupin type-2" evidence="2">
    <location>
        <begin position="66"/>
        <end position="133"/>
    </location>
</feature>
<evidence type="ECO:0000313" key="4">
    <source>
        <dbReference type="Proteomes" id="UP000577362"/>
    </source>
</evidence>
<dbReference type="Gene3D" id="2.60.120.10">
    <property type="entry name" value="Jelly Rolls"/>
    <property type="match status" value="1"/>
</dbReference>
<keyword evidence="4" id="KW-1185">Reference proteome</keyword>
<keyword evidence="3" id="KW-0560">Oxidoreductase</keyword>